<keyword evidence="2" id="KW-1185">Reference proteome</keyword>
<sequence>MELNKRELDLISLSLFRLTIEKKALLGDRNDKDMIEMIEELEKLSSKIDTKRLLK</sequence>
<organism evidence="1 2">
    <name type="scientific">Tepidibacter hydrothermalis</name>
    <dbReference type="NCBI Taxonomy" id="3036126"/>
    <lineage>
        <taxon>Bacteria</taxon>
        <taxon>Bacillati</taxon>
        <taxon>Bacillota</taxon>
        <taxon>Clostridia</taxon>
        <taxon>Peptostreptococcales</taxon>
        <taxon>Peptostreptococcaceae</taxon>
        <taxon>Tepidibacter</taxon>
    </lineage>
</organism>
<name>A0ABY8EBX7_9FIRM</name>
<accession>A0ABY8EBX7</accession>
<dbReference type="RefSeq" id="WP_277731207.1">
    <property type="nucleotide sequence ID" value="NZ_CP120733.1"/>
</dbReference>
<reference evidence="1 2" key="1">
    <citation type="submission" date="2023-03" db="EMBL/GenBank/DDBJ databases">
        <title>Complete genome sequence of Tepidibacter sp. SWIR-1, isolated from a deep-sea hydrothermal vent.</title>
        <authorList>
            <person name="Li X."/>
        </authorList>
    </citation>
    <scope>NUCLEOTIDE SEQUENCE [LARGE SCALE GENOMIC DNA]</scope>
    <source>
        <strain evidence="1 2">SWIR-1</strain>
    </source>
</reference>
<gene>
    <name evidence="1" type="ORF">P4S50_12915</name>
</gene>
<protein>
    <recommendedName>
        <fullName evidence="3">Spo0E like sporulation regulatory protein</fullName>
    </recommendedName>
</protein>
<dbReference type="Proteomes" id="UP001222800">
    <property type="component" value="Chromosome"/>
</dbReference>
<evidence type="ECO:0000313" key="1">
    <source>
        <dbReference type="EMBL" id="WFD09284.1"/>
    </source>
</evidence>
<evidence type="ECO:0000313" key="2">
    <source>
        <dbReference type="Proteomes" id="UP001222800"/>
    </source>
</evidence>
<evidence type="ECO:0008006" key="3">
    <source>
        <dbReference type="Google" id="ProtNLM"/>
    </source>
</evidence>
<dbReference type="EMBL" id="CP120733">
    <property type="protein sequence ID" value="WFD09284.1"/>
    <property type="molecule type" value="Genomic_DNA"/>
</dbReference>
<proteinExistence type="predicted"/>